<sequence>MYHSPHKLVQVNSKEKLEKTIKECGMKKTAIAPVSRPSAPLYRPHGPCVLPRRMVGQVQSITRAEIDNFWRRKKLEEEEHRLAHEKAAARIKVRSLKQEEYMLFEQRIKGTVEDNFEKTMEGEVTNISEEDSRNIQIRTGIKDWWRKSSCAYLNEPAATAIDDSRPSKDTTYIPQKIHWCCSQALCKINVMALGIF</sequence>
<proteinExistence type="predicted"/>
<organism evidence="1 2">
    <name type="scientific">Avena sativa</name>
    <name type="common">Oat</name>
    <dbReference type="NCBI Taxonomy" id="4498"/>
    <lineage>
        <taxon>Eukaryota</taxon>
        <taxon>Viridiplantae</taxon>
        <taxon>Streptophyta</taxon>
        <taxon>Embryophyta</taxon>
        <taxon>Tracheophyta</taxon>
        <taxon>Spermatophyta</taxon>
        <taxon>Magnoliopsida</taxon>
        <taxon>Liliopsida</taxon>
        <taxon>Poales</taxon>
        <taxon>Poaceae</taxon>
        <taxon>BOP clade</taxon>
        <taxon>Pooideae</taxon>
        <taxon>Poodae</taxon>
        <taxon>Poeae</taxon>
        <taxon>Poeae Chloroplast Group 1 (Aveneae type)</taxon>
        <taxon>Aveninae</taxon>
        <taxon>Avena</taxon>
    </lineage>
</organism>
<dbReference type="Proteomes" id="UP001732700">
    <property type="component" value="Chromosome 6C"/>
</dbReference>
<evidence type="ECO:0000313" key="2">
    <source>
        <dbReference type="Proteomes" id="UP001732700"/>
    </source>
</evidence>
<name>A0ACD5YXC7_AVESA</name>
<reference evidence="1" key="2">
    <citation type="submission" date="2025-09" db="UniProtKB">
        <authorList>
            <consortium name="EnsemblPlants"/>
        </authorList>
    </citation>
    <scope>IDENTIFICATION</scope>
</reference>
<keyword evidence="2" id="KW-1185">Reference proteome</keyword>
<dbReference type="EnsemblPlants" id="AVESA.00010b.r2.6CG1082800.1">
    <property type="protein sequence ID" value="AVESA.00010b.r2.6CG1082800.1.CDS"/>
    <property type="gene ID" value="AVESA.00010b.r2.6CG1082800"/>
</dbReference>
<reference evidence="1" key="1">
    <citation type="submission" date="2021-05" db="EMBL/GenBank/DDBJ databases">
        <authorList>
            <person name="Scholz U."/>
            <person name="Mascher M."/>
            <person name="Fiebig A."/>
        </authorList>
    </citation>
    <scope>NUCLEOTIDE SEQUENCE [LARGE SCALE GENOMIC DNA]</scope>
</reference>
<evidence type="ECO:0000313" key="1">
    <source>
        <dbReference type="EnsemblPlants" id="AVESA.00010b.r2.6CG1082800.1.CDS"/>
    </source>
</evidence>
<accession>A0ACD5YXC7</accession>
<protein>
    <submittedName>
        <fullName evidence="1">Uncharacterized protein</fullName>
    </submittedName>
</protein>